<dbReference type="OrthoDB" id="9775724at2"/>
<keyword evidence="1" id="KW-0547">Nucleotide-binding</keyword>
<keyword evidence="2" id="KW-0067">ATP-binding</keyword>
<dbReference type="eggNOG" id="COG0489">
    <property type="taxonomic scope" value="Bacteria"/>
</dbReference>
<accession>X7EB86</accession>
<evidence type="ECO:0000256" key="3">
    <source>
        <dbReference type="SAM" id="MobiDB-lite"/>
    </source>
</evidence>
<dbReference type="SUPFAM" id="SSF52540">
    <property type="entry name" value="P-loop containing nucleoside triphosphate hydrolases"/>
    <property type="match status" value="1"/>
</dbReference>
<evidence type="ECO:0008006" key="6">
    <source>
        <dbReference type="Google" id="ProtNLM"/>
    </source>
</evidence>
<name>X7EB86_9RHOB</name>
<keyword evidence="5" id="KW-1185">Reference proteome</keyword>
<dbReference type="PANTHER" id="PTHR32309">
    <property type="entry name" value="TYROSINE-PROTEIN KINASE"/>
    <property type="match status" value="1"/>
</dbReference>
<evidence type="ECO:0000256" key="1">
    <source>
        <dbReference type="ARBA" id="ARBA00022741"/>
    </source>
</evidence>
<dbReference type="PANTHER" id="PTHR32309:SF13">
    <property type="entry name" value="FERRIC ENTEROBACTIN TRANSPORT PROTEIN FEPE"/>
    <property type="match status" value="1"/>
</dbReference>
<sequence>MERIQSAIAKARAAREGQPSPERPRSSAPQKVERKLDAWSDIPMVELKPKHLRAHRIAAFESGAPAAEFDRLRTRVLQRMQTEGWRRVAIVSPGPRNGKSTVAANFALSLAKQSHLSGLLVELDLRRPSLGGLLGLPGGLDVTRVLKGEGAVVDHMVRLRDNLIVAPSSPMGSGTAEFLQDPENVAALNRMIDELTPSITVFDMPPLGVGDDVIGFLANVDCALIVAAAGQTSIAEIDTCEREVAERTSVLGVVLNKCRYESKQGEYGYGYY</sequence>
<reference evidence="4 5" key="1">
    <citation type="submission" date="2014-01" db="EMBL/GenBank/DDBJ databases">
        <title>Roseivivax halodurans JCM 10272 Genome Sequencing.</title>
        <authorList>
            <person name="Lai Q."/>
            <person name="Li G."/>
            <person name="Shao Z."/>
        </authorList>
    </citation>
    <scope>NUCLEOTIDE SEQUENCE [LARGE SCALE GENOMIC DNA]</scope>
    <source>
        <strain evidence="4 5">JCM 10272</strain>
    </source>
</reference>
<dbReference type="RefSeq" id="WP_051489583.1">
    <property type="nucleotide sequence ID" value="NZ_JALZ01000032.1"/>
</dbReference>
<dbReference type="STRING" id="1449350.OCH239_12655"/>
<feature type="region of interest" description="Disordered" evidence="3">
    <location>
        <begin position="1"/>
        <end position="34"/>
    </location>
</feature>
<gene>
    <name evidence="4" type="ORF">OCH239_12655</name>
</gene>
<dbReference type="InterPro" id="IPR050445">
    <property type="entry name" value="Bact_polysacc_biosynth/exp"/>
</dbReference>
<evidence type="ECO:0000256" key="2">
    <source>
        <dbReference type="ARBA" id="ARBA00022840"/>
    </source>
</evidence>
<protein>
    <recommendedName>
        <fullName evidence="6">Chromosome partitioning protein</fullName>
    </recommendedName>
</protein>
<dbReference type="AlphaFoldDB" id="X7EB86"/>
<dbReference type="CDD" id="cd05387">
    <property type="entry name" value="BY-kinase"/>
    <property type="match status" value="1"/>
</dbReference>
<dbReference type="InterPro" id="IPR005702">
    <property type="entry name" value="Wzc-like_C"/>
</dbReference>
<evidence type="ECO:0000313" key="5">
    <source>
        <dbReference type="Proteomes" id="UP000022447"/>
    </source>
</evidence>
<organism evidence="4 5">
    <name type="scientific">Roseivivax halodurans JCM 10272</name>
    <dbReference type="NCBI Taxonomy" id="1449350"/>
    <lineage>
        <taxon>Bacteria</taxon>
        <taxon>Pseudomonadati</taxon>
        <taxon>Pseudomonadota</taxon>
        <taxon>Alphaproteobacteria</taxon>
        <taxon>Rhodobacterales</taxon>
        <taxon>Roseobacteraceae</taxon>
        <taxon>Roseivivax</taxon>
    </lineage>
</organism>
<dbReference type="GO" id="GO:0005886">
    <property type="term" value="C:plasma membrane"/>
    <property type="evidence" value="ECO:0007669"/>
    <property type="project" value="TreeGrafter"/>
</dbReference>
<dbReference type="EMBL" id="JALZ01000032">
    <property type="protein sequence ID" value="ETX13222.1"/>
    <property type="molecule type" value="Genomic_DNA"/>
</dbReference>
<dbReference type="Gene3D" id="3.40.50.300">
    <property type="entry name" value="P-loop containing nucleotide triphosphate hydrolases"/>
    <property type="match status" value="1"/>
</dbReference>
<evidence type="ECO:0000313" key="4">
    <source>
        <dbReference type="EMBL" id="ETX13222.1"/>
    </source>
</evidence>
<proteinExistence type="predicted"/>
<dbReference type="Proteomes" id="UP000022447">
    <property type="component" value="Unassembled WGS sequence"/>
</dbReference>
<dbReference type="InterPro" id="IPR027417">
    <property type="entry name" value="P-loop_NTPase"/>
</dbReference>
<dbReference type="GO" id="GO:0004713">
    <property type="term" value="F:protein tyrosine kinase activity"/>
    <property type="evidence" value="ECO:0007669"/>
    <property type="project" value="TreeGrafter"/>
</dbReference>
<comment type="caution">
    <text evidence="4">The sequence shown here is derived from an EMBL/GenBank/DDBJ whole genome shotgun (WGS) entry which is preliminary data.</text>
</comment>